<dbReference type="Proteomes" id="UP000308121">
    <property type="component" value="Unassembled WGS sequence"/>
</dbReference>
<feature type="transmembrane region" description="Helical" evidence="1">
    <location>
        <begin position="113"/>
        <end position="131"/>
    </location>
</feature>
<dbReference type="RefSeq" id="WP_195969320.1">
    <property type="nucleotide sequence ID" value="NZ_SZYE01000168.1"/>
</dbReference>
<dbReference type="EMBL" id="SZYE01000168">
    <property type="protein sequence ID" value="TKR22555.1"/>
    <property type="molecule type" value="Genomic_DNA"/>
</dbReference>
<dbReference type="Pfam" id="PF03772">
    <property type="entry name" value="Competence"/>
    <property type="match status" value="1"/>
</dbReference>
<keyword evidence="1" id="KW-0812">Transmembrane</keyword>
<feature type="domain" description="ComEC/Rec2-related protein" evidence="2">
    <location>
        <begin position="20"/>
        <end position="131"/>
    </location>
</feature>
<evidence type="ECO:0000256" key="1">
    <source>
        <dbReference type="SAM" id="Phobius"/>
    </source>
</evidence>
<evidence type="ECO:0000259" key="2">
    <source>
        <dbReference type="Pfam" id="PF03772"/>
    </source>
</evidence>
<name>A0A7Z8JX98_9CELL</name>
<protein>
    <submittedName>
        <fullName evidence="3">Competence protein ComEC</fullName>
    </submittedName>
</protein>
<dbReference type="InterPro" id="IPR004477">
    <property type="entry name" value="ComEC_N"/>
</dbReference>
<gene>
    <name evidence="3" type="ORF">FA014_15775</name>
</gene>
<evidence type="ECO:0000313" key="4">
    <source>
        <dbReference type="Proteomes" id="UP000308121"/>
    </source>
</evidence>
<reference evidence="3 4" key="1">
    <citation type="submission" date="2019-05" db="EMBL/GenBank/DDBJ databases">
        <title>Genome sequence of Cellulomonas hominis strain CS1.</title>
        <authorList>
            <person name="Belmont J."/>
            <person name="Maclea K.S."/>
        </authorList>
    </citation>
    <scope>NUCLEOTIDE SEQUENCE [LARGE SCALE GENOMIC DNA]</scope>
    <source>
        <strain evidence="3 4">CS1</strain>
    </source>
</reference>
<feature type="transmembrane region" description="Helical" evidence="1">
    <location>
        <begin position="44"/>
        <end position="66"/>
    </location>
</feature>
<organism evidence="3 4">
    <name type="scientific">Cellulomonas hominis</name>
    <dbReference type="NCBI Taxonomy" id="156981"/>
    <lineage>
        <taxon>Bacteria</taxon>
        <taxon>Bacillati</taxon>
        <taxon>Actinomycetota</taxon>
        <taxon>Actinomycetes</taxon>
        <taxon>Micrococcales</taxon>
        <taxon>Cellulomonadaceae</taxon>
        <taxon>Cellulomonas</taxon>
    </lineage>
</organism>
<feature type="transmembrane region" description="Helical" evidence="1">
    <location>
        <begin position="73"/>
        <end position="93"/>
    </location>
</feature>
<sequence length="139" mass="13711">RAGHRRRGDDRPAADPVATALAVPVAAQAVCAPVLLVLTPAVPVYAVLANAVAAPAVAPATVGGLLAAVLGPWWPAGAAWCAQGAGAACWWIARVARTATGLPGAQVAWAGGALGQVLLACACGAALVLVLRCRRAVGR</sequence>
<proteinExistence type="predicted"/>
<dbReference type="AlphaFoldDB" id="A0A7Z8JX98"/>
<feature type="transmembrane region" description="Helical" evidence="1">
    <location>
        <begin position="20"/>
        <end position="38"/>
    </location>
</feature>
<evidence type="ECO:0000313" key="3">
    <source>
        <dbReference type="EMBL" id="TKR22555.1"/>
    </source>
</evidence>
<keyword evidence="1" id="KW-1133">Transmembrane helix</keyword>
<comment type="caution">
    <text evidence="3">The sequence shown here is derived from an EMBL/GenBank/DDBJ whole genome shotgun (WGS) entry which is preliminary data.</text>
</comment>
<feature type="non-terminal residue" evidence="3">
    <location>
        <position position="1"/>
    </location>
</feature>
<keyword evidence="1" id="KW-0472">Membrane</keyword>
<accession>A0A7Z8JX98</accession>